<dbReference type="PROSITE" id="PS51198">
    <property type="entry name" value="UVRD_HELICASE_ATP_BIND"/>
    <property type="match status" value="1"/>
</dbReference>
<sequence>MATERDTGQKEFLQDVLDKIRERIRVLDDTIRKGQEDIAGMHEYYWDNYTEMDQYGYENYDNQQALLGQVNANQENQKRRRKLQRMLDSPYFGRVDFLYEGDEEPETFYIGIGNFALRAGTTPLIYDWRAPVSSLFYDYDRGPASYQAPAGQMDGEVTAKWQYKIRNGKLIYAFESDLKIDDEILRQELGAGGDVKLKNIVRTIQREQNAIIRNTRDRILVIQGAAGSGKTSVALHRIAYLLYHDRKHLKSSNVLVLSPNSVFSAYISHILPELGEENIQEMSFDLFAYRELQDVAADCEDHYDWMEQLLAPGGISPGDLERYRQKQSEIFVGQTEGFLAQLEDRLMDFSGLKWRGMELTDQEIIRLFYFRFQDLPLLARMDAVEEYFVDQCETFYQCTMSEDDRKYLKDRCQKMYVTRDLYVIYNWFLEENGYPTLPRRPLEERKLRYEDVYPLLYLKYRLTGGQARREIKHLVIDEMQDYSWLQYEILKNLFSCSMTILGDREQTLDGEARDMFQILPQIFGRDIRRIELKKSYRNTVEIASYAAGLGHSNAVELFERHGHPVEEKDFASFDQAVEAAAAGLRLEDEEYETAALIVTTEQEALRARDLLTGREIAVNYVDRDSTAFRRGLTVTTFYLAKGLEFDQVFFLDRGIDGPIARQARYIAATRALHELHMYRYSKEKI</sequence>
<dbReference type="GO" id="GO:0043138">
    <property type="term" value="F:3'-5' DNA helicase activity"/>
    <property type="evidence" value="ECO:0007669"/>
    <property type="project" value="TreeGrafter"/>
</dbReference>
<dbReference type="InterPro" id="IPR014016">
    <property type="entry name" value="UvrD-like_ATP-bd"/>
</dbReference>
<dbReference type="GO" id="GO:0005524">
    <property type="term" value="F:ATP binding"/>
    <property type="evidence" value="ECO:0007669"/>
    <property type="project" value="UniProtKB-UniRule"/>
</dbReference>
<evidence type="ECO:0000256" key="3">
    <source>
        <dbReference type="ARBA" id="ARBA00022806"/>
    </source>
</evidence>
<dbReference type="GO" id="GO:0016787">
    <property type="term" value="F:hydrolase activity"/>
    <property type="evidence" value="ECO:0007669"/>
    <property type="project" value="UniProtKB-UniRule"/>
</dbReference>
<dbReference type="InterPro" id="IPR027417">
    <property type="entry name" value="P-loop_NTPase"/>
</dbReference>
<dbReference type="AlphaFoldDB" id="A0A9D1T613"/>
<evidence type="ECO:0000313" key="8">
    <source>
        <dbReference type="Proteomes" id="UP000886723"/>
    </source>
</evidence>
<evidence type="ECO:0000256" key="2">
    <source>
        <dbReference type="ARBA" id="ARBA00022801"/>
    </source>
</evidence>
<dbReference type="Pfam" id="PF00580">
    <property type="entry name" value="UvrD-helicase"/>
    <property type="match status" value="1"/>
</dbReference>
<protein>
    <submittedName>
        <fullName evidence="7">AAA family ATPase</fullName>
    </submittedName>
</protein>
<dbReference type="Proteomes" id="UP000886723">
    <property type="component" value="Unassembled WGS sequence"/>
</dbReference>
<dbReference type="InterPro" id="IPR000212">
    <property type="entry name" value="DNA_helicase_UvrD/REP"/>
</dbReference>
<evidence type="ECO:0000259" key="6">
    <source>
        <dbReference type="PROSITE" id="PS51198"/>
    </source>
</evidence>
<evidence type="ECO:0000256" key="4">
    <source>
        <dbReference type="ARBA" id="ARBA00022840"/>
    </source>
</evidence>
<gene>
    <name evidence="7" type="ORF">IAA63_08530</name>
</gene>
<keyword evidence="2 5" id="KW-0378">Hydrolase</keyword>
<dbReference type="Gene3D" id="3.40.50.300">
    <property type="entry name" value="P-loop containing nucleotide triphosphate hydrolases"/>
    <property type="match status" value="2"/>
</dbReference>
<evidence type="ECO:0000256" key="1">
    <source>
        <dbReference type="ARBA" id="ARBA00022741"/>
    </source>
</evidence>
<feature type="binding site" evidence="5">
    <location>
        <begin position="224"/>
        <end position="231"/>
    </location>
    <ligand>
        <name>ATP</name>
        <dbReference type="ChEBI" id="CHEBI:30616"/>
    </ligand>
</feature>
<name>A0A9D1T613_9FIRM</name>
<reference evidence="7" key="1">
    <citation type="submission" date="2020-10" db="EMBL/GenBank/DDBJ databases">
        <authorList>
            <person name="Gilroy R."/>
        </authorList>
    </citation>
    <scope>NUCLEOTIDE SEQUENCE</scope>
    <source>
        <strain evidence="7">ChiBcec2-4451</strain>
    </source>
</reference>
<reference evidence="7" key="2">
    <citation type="journal article" date="2021" name="PeerJ">
        <title>Extensive microbial diversity within the chicken gut microbiome revealed by metagenomics and culture.</title>
        <authorList>
            <person name="Gilroy R."/>
            <person name="Ravi A."/>
            <person name="Getino M."/>
            <person name="Pursley I."/>
            <person name="Horton D.L."/>
            <person name="Alikhan N.F."/>
            <person name="Baker D."/>
            <person name="Gharbi K."/>
            <person name="Hall N."/>
            <person name="Watson M."/>
            <person name="Adriaenssens E.M."/>
            <person name="Foster-Nyarko E."/>
            <person name="Jarju S."/>
            <person name="Secka A."/>
            <person name="Antonio M."/>
            <person name="Oren A."/>
            <person name="Chaudhuri R.R."/>
            <person name="La Ragione R."/>
            <person name="Hildebrand F."/>
            <person name="Pallen M.J."/>
        </authorList>
    </citation>
    <scope>NUCLEOTIDE SEQUENCE</scope>
    <source>
        <strain evidence="7">ChiBcec2-4451</strain>
    </source>
</reference>
<evidence type="ECO:0000256" key="5">
    <source>
        <dbReference type="PROSITE-ProRule" id="PRU00560"/>
    </source>
</evidence>
<dbReference type="PANTHER" id="PTHR11070:SF17">
    <property type="entry name" value="DNA HELICASE IV"/>
    <property type="match status" value="1"/>
</dbReference>
<dbReference type="GO" id="GO:0003677">
    <property type="term" value="F:DNA binding"/>
    <property type="evidence" value="ECO:0007669"/>
    <property type="project" value="InterPro"/>
</dbReference>
<dbReference type="GO" id="GO:0005829">
    <property type="term" value="C:cytosol"/>
    <property type="evidence" value="ECO:0007669"/>
    <property type="project" value="TreeGrafter"/>
</dbReference>
<dbReference type="EMBL" id="DVON01000180">
    <property type="protein sequence ID" value="HIV13165.1"/>
    <property type="molecule type" value="Genomic_DNA"/>
</dbReference>
<proteinExistence type="predicted"/>
<keyword evidence="4 5" id="KW-0067">ATP-binding</keyword>
<keyword evidence="3 5" id="KW-0347">Helicase</keyword>
<comment type="caution">
    <text evidence="7">The sequence shown here is derived from an EMBL/GenBank/DDBJ whole genome shotgun (WGS) entry which is preliminary data.</text>
</comment>
<dbReference type="SUPFAM" id="SSF52540">
    <property type="entry name" value="P-loop containing nucleoside triphosphate hydrolases"/>
    <property type="match status" value="1"/>
</dbReference>
<feature type="domain" description="UvrD-like helicase ATP-binding" evidence="6">
    <location>
        <begin position="203"/>
        <end position="539"/>
    </location>
</feature>
<accession>A0A9D1T613</accession>
<keyword evidence="1 5" id="KW-0547">Nucleotide-binding</keyword>
<dbReference type="GO" id="GO:0000725">
    <property type="term" value="P:recombinational repair"/>
    <property type="evidence" value="ECO:0007669"/>
    <property type="project" value="TreeGrafter"/>
</dbReference>
<organism evidence="7 8">
    <name type="scientific">Candidatus Pullilachnospira stercoravium</name>
    <dbReference type="NCBI Taxonomy" id="2840913"/>
    <lineage>
        <taxon>Bacteria</taxon>
        <taxon>Bacillati</taxon>
        <taxon>Bacillota</taxon>
        <taxon>Clostridia</taxon>
        <taxon>Lachnospirales</taxon>
        <taxon>Lachnospiraceae</taxon>
        <taxon>Lachnospiraceae incertae sedis</taxon>
        <taxon>Candidatus Pullilachnospira</taxon>
    </lineage>
</organism>
<dbReference type="PANTHER" id="PTHR11070">
    <property type="entry name" value="UVRD / RECB / PCRA DNA HELICASE FAMILY MEMBER"/>
    <property type="match status" value="1"/>
</dbReference>
<evidence type="ECO:0000313" key="7">
    <source>
        <dbReference type="EMBL" id="HIV13165.1"/>
    </source>
</evidence>